<dbReference type="AlphaFoldDB" id="A0AAD3HP22"/>
<sequence length="175" mass="19465">MAEAETEVEYKNESQCLVLDTDNSGSGVKPVTFIRNVPDVHAKAAELLGLPEGERVRCFHLPMFEKALGWSVHMYIDLDAIAHKMDHNTNATQLWLIANLPNEPPEVQPDSIHGPVLLTAENYKDEEYVQLGAPEWARLMEVCRDVQPNAQFLPAEPVATPPQQEEPTPAEGEGQ</sequence>
<protein>
    <submittedName>
        <fullName evidence="2">Uncharacterized protein</fullName>
    </submittedName>
</protein>
<proteinExistence type="predicted"/>
<evidence type="ECO:0000256" key="1">
    <source>
        <dbReference type="SAM" id="MobiDB-lite"/>
    </source>
</evidence>
<accession>A0AAD3HP22</accession>
<feature type="region of interest" description="Disordered" evidence="1">
    <location>
        <begin position="151"/>
        <end position="175"/>
    </location>
</feature>
<name>A0AAD3HP22_9CHLO</name>
<keyword evidence="3" id="KW-1185">Reference proteome</keyword>
<dbReference type="Proteomes" id="UP001054857">
    <property type="component" value="Unassembled WGS sequence"/>
</dbReference>
<reference evidence="2 3" key="1">
    <citation type="journal article" date="2021" name="Sci. Rep.">
        <title>Genome sequencing of the multicellular alga Astrephomene provides insights into convergent evolution of germ-soma differentiation.</title>
        <authorList>
            <person name="Yamashita S."/>
            <person name="Yamamoto K."/>
            <person name="Matsuzaki R."/>
            <person name="Suzuki S."/>
            <person name="Yamaguchi H."/>
            <person name="Hirooka S."/>
            <person name="Minakuchi Y."/>
            <person name="Miyagishima S."/>
            <person name="Kawachi M."/>
            <person name="Toyoda A."/>
            <person name="Nozaki H."/>
        </authorList>
    </citation>
    <scope>NUCLEOTIDE SEQUENCE [LARGE SCALE GENOMIC DNA]</scope>
    <source>
        <strain evidence="2 3">NIES-4017</strain>
    </source>
</reference>
<feature type="compositionally biased region" description="Low complexity" evidence="1">
    <location>
        <begin position="154"/>
        <end position="175"/>
    </location>
</feature>
<evidence type="ECO:0000313" key="2">
    <source>
        <dbReference type="EMBL" id="GFR48529.1"/>
    </source>
</evidence>
<evidence type="ECO:0000313" key="3">
    <source>
        <dbReference type="Proteomes" id="UP001054857"/>
    </source>
</evidence>
<comment type="caution">
    <text evidence="2">The sequence shown here is derived from an EMBL/GenBank/DDBJ whole genome shotgun (WGS) entry which is preliminary data.</text>
</comment>
<organism evidence="2 3">
    <name type="scientific">Astrephomene gubernaculifera</name>
    <dbReference type="NCBI Taxonomy" id="47775"/>
    <lineage>
        <taxon>Eukaryota</taxon>
        <taxon>Viridiplantae</taxon>
        <taxon>Chlorophyta</taxon>
        <taxon>core chlorophytes</taxon>
        <taxon>Chlorophyceae</taxon>
        <taxon>CS clade</taxon>
        <taxon>Chlamydomonadales</taxon>
        <taxon>Astrephomenaceae</taxon>
        <taxon>Astrephomene</taxon>
    </lineage>
</organism>
<gene>
    <name evidence="2" type="ORF">Agub_g10424</name>
</gene>
<dbReference type="EMBL" id="BMAR01000024">
    <property type="protein sequence ID" value="GFR48529.1"/>
    <property type="molecule type" value="Genomic_DNA"/>
</dbReference>